<name>A0A3N2PWJ6_SODAK</name>
<keyword evidence="2" id="KW-0732">Signal</keyword>
<evidence type="ECO:0000313" key="4">
    <source>
        <dbReference type="Proteomes" id="UP000272025"/>
    </source>
</evidence>
<feature type="chain" id="PRO_5018287822" description="Secreted protein" evidence="2">
    <location>
        <begin position="31"/>
        <end position="143"/>
    </location>
</feature>
<evidence type="ECO:0000256" key="2">
    <source>
        <dbReference type="SAM" id="SignalP"/>
    </source>
</evidence>
<feature type="region of interest" description="Disordered" evidence="1">
    <location>
        <begin position="116"/>
        <end position="143"/>
    </location>
</feature>
<evidence type="ECO:0000256" key="1">
    <source>
        <dbReference type="SAM" id="MobiDB-lite"/>
    </source>
</evidence>
<dbReference type="Proteomes" id="UP000272025">
    <property type="component" value="Unassembled WGS sequence"/>
</dbReference>
<accession>A0A3N2PWJ6</accession>
<evidence type="ECO:0000313" key="3">
    <source>
        <dbReference type="EMBL" id="ROT38715.1"/>
    </source>
</evidence>
<dbReference type="AlphaFoldDB" id="A0A3N2PWJ6"/>
<organism evidence="3 4">
    <name type="scientific">Sodiomyces alkalinus (strain CBS 110278 / VKM F-3762 / F11)</name>
    <name type="common">Alkaliphilic filamentous fungus</name>
    <dbReference type="NCBI Taxonomy" id="1314773"/>
    <lineage>
        <taxon>Eukaryota</taxon>
        <taxon>Fungi</taxon>
        <taxon>Dikarya</taxon>
        <taxon>Ascomycota</taxon>
        <taxon>Pezizomycotina</taxon>
        <taxon>Sordariomycetes</taxon>
        <taxon>Hypocreomycetidae</taxon>
        <taxon>Glomerellales</taxon>
        <taxon>Plectosphaerellaceae</taxon>
        <taxon>Sodiomyces</taxon>
    </lineage>
</organism>
<dbReference type="GeneID" id="39578336"/>
<proteinExistence type="predicted"/>
<keyword evidence="4" id="KW-1185">Reference proteome</keyword>
<reference evidence="3 4" key="1">
    <citation type="journal article" date="2018" name="Mol. Ecol.">
        <title>The obligate alkalophilic soda-lake fungus Sodiomyces alkalinus has shifted to a protein diet.</title>
        <authorList>
            <person name="Grum-Grzhimaylo A.A."/>
            <person name="Falkoski D.L."/>
            <person name="van den Heuvel J."/>
            <person name="Valero-Jimenez C.A."/>
            <person name="Min B."/>
            <person name="Choi I.G."/>
            <person name="Lipzen A."/>
            <person name="Daum C.G."/>
            <person name="Aanen D.K."/>
            <person name="Tsang A."/>
            <person name="Henrissat B."/>
            <person name="Bilanenko E.N."/>
            <person name="de Vries R.P."/>
            <person name="van Kan J.A.L."/>
            <person name="Grigoriev I.V."/>
            <person name="Debets A.J.M."/>
        </authorList>
    </citation>
    <scope>NUCLEOTIDE SEQUENCE [LARGE SCALE GENOMIC DNA]</scope>
    <source>
        <strain evidence="3 4">F11</strain>
    </source>
</reference>
<protein>
    <recommendedName>
        <fullName evidence="5">Secreted protein</fullName>
    </recommendedName>
</protein>
<feature type="signal peptide" evidence="2">
    <location>
        <begin position="1"/>
        <end position="30"/>
    </location>
</feature>
<gene>
    <name evidence="3" type="ORF">SODALDRAFT_324140</name>
</gene>
<dbReference type="EMBL" id="ML119055">
    <property type="protein sequence ID" value="ROT38715.1"/>
    <property type="molecule type" value="Genomic_DNA"/>
</dbReference>
<dbReference type="RefSeq" id="XP_028466521.1">
    <property type="nucleotide sequence ID" value="XM_028609858.1"/>
</dbReference>
<evidence type="ECO:0008006" key="5">
    <source>
        <dbReference type="Google" id="ProtNLM"/>
    </source>
</evidence>
<sequence>MWPASKLEPFNDSCSLLLLVVELVCLQGLGIRSAPERKPKEIPTTMVRHTTRLEFPCILGDASLSWDGLCRSHFSNLMNSNADHYGAFDQSLCVDPLHSVSLPRIFLGPPDHDMKSRLAGGPSFPNSGAVASSHRHTKDGCGS</sequence>